<keyword evidence="1" id="KW-1133">Transmembrane helix</keyword>
<accession>A0A4P6P165</accession>
<keyword evidence="1" id="KW-0812">Transmembrane</keyword>
<name>A0A4P6P165_9GAMM</name>
<evidence type="ECO:0000313" key="2">
    <source>
        <dbReference type="EMBL" id="QBG34654.1"/>
    </source>
</evidence>
<reference evidence="2 3" key="1">
    <citation type="submission" date="2018-12" db="EMBL/GenBank/DDBJ databases">
        <title>Complete genome of Litorilituus sediminis.</title>
        <authorList>
            <person name="Liu A."/>
            <person name="Rong J."/>
        </authorList>
    </citation>
    <scope>NUCLEOTIDE SEQUENCE [LARGE SCALE GENOMIC DNA]</scope>
    <source>
        <strain evidence="2 3">JCM 17549</strain>
    </source>
</reference>
<evidence type="ECO:0000256" key="1">
    <source>
        <dbReference type="SAM" id="Phobius"/>
    </source>
</evidence>
<dbReference type="Proteomes" id="UP000290244">
    <property type="component" value="Chromosome"/>
</dbReference>
<evidence type="ECO:0008006" key="4">
    <source>
        <dbReference type="Google" id="ProtNLM"/>
    </source>
</evidence>
<dbReference type="EMBL" id="CP034759">
    <property type="protein sequence ID" value="QBG34654.1"/>
    <property type="molecule type" value="Genomic_DNA"/>
</dbReference>
<proteinExistence type="predicted"/>
<keyword evidence="3" id="KW-1185">Reference proteome</keyword>
<protein>
    <recommendedName>
        <fullName evidence="4">HEPN AbiU2-like domain-containing protein</fullName>
    </recommendedName>
</protein>
<dbReference type="OrthoDB" id="7056612at2"/>
<keyword evidence="1" id="KW-0472">Membrane</keyword>
<dbReference type="KEGG" id="lsd:EMK97_02300"/>
<dbReference type="AlphaFoldDB" id="A0A4P6P165"/>
<feature type="transmembrane region" description="Helical" evidence="1">
    <location>
        <begin position="108"/>
        <end position="127"/>
    </location>
</feature>
<organism evidence="2 3">
    <name type="scientific">Litorilituus sediminis</name>
    <dbReference type="NCBI Taxonomy" id="718192"/>
    <lineage>
        <taxon>Bacteria</taxon>
        <taxon>Pseudomonadati</taxon>
        <taxon>Pseudomonadota</taxon>
        <taxon>Gammaproteobacteria</taxon>
        <taxon>Alteromonadales</taxon>
        <taxon>Colwelliaceae</taxon>
        <taxon>Litorilituus</taxon>
    </lineage>
</organism>
<dbReference type="RefSeq" id="WP_130599070.1">
    <property type="nucleotide sequence ID" value="NZ_CP034759.1"/>
</dbReference>
<gene>
    <name evidence="2" type="ORF">EMK97_02300</name>
</gene>
<sequence>MNFNTVSEAKEYVVKVTNKARTIDDINSSIEYYQGMFDRAHDNDSRNLWKTEIEKLELWKSSDDFKNGNFPQGIDELILEIVEWRAVLFAFQKTDTKREPFKESGFFAQWYLGAIYGVFTIIGKLISKDTRDNSLRKLWSDISPIMLDDGACTQAEIDFIDQEMHRSNGRFTNANSQVLRFRNKLIAHNEANPVVKWDEVDNEMTLLIRMWSLLVAWSSFGLYQPFRTGDQAFLGLDSFFQGSELYSLKQARQAYLDKVKSWSKNYAHNGDEDKGRGAFSTLTIKTSFVQ</sequence>
<evidence type="ECO:0000313" key="3">
    <source>
        <dbReference type="Proteomes" id="UP000290244"/>
    </source>
</evidence>